<comment type="caution">
    <text evidence="1">The sequence shown here is derived from an EMBL/GenBank/DDBJ whole genome shotgun (WGS) entry which is preliminary data.</text>
</comment>
<dbReference type="EMBL" id="VSSQ01017713">
    <property type="protein sequence ID" value="MPM60263.1"/>
    <property type="molecule type" value="Genomic_DNA"/>
</dbReference>
<protein>
    <submittedName>
        <fullName evidence="1">Uncharacterized protein</fullName>
    </submittedName>
</protein>
<organism evidence="1">
    <name type="scientific">bioreactor metagenome</name>
    <dbReference type="NCBI Taxonomy" id="1076179"/>
    <lineage>
        <taxon>unclassified sequences</taxon>
        <taxon>metagenomes</taxon>
        <taxon>ecological metagenomes</taxon>
    </lineage>
</organism>
<proteinExistence type="predicted"/>
<sequence length="130" mass="14766">MGAAYTRTQILDKLGTPDSIVNEPDDVYQDFVTYKYGCNSFSTVGGEIIDFTLKDSTFSVNGILRVGQNKNTITQMGGIIVKNIIDSQKNYGIIKWKPFENYLNGYGYMSVFYNLNTNIIYRIEFTIILL</sequence>
<dbReference type="AlphaFoldDB" id="A0A645BAS9"/>
<name>A0A645BAS9_9ZZZZ</name>
<accession>A0A645BAS9</accession>
<gene>
    <name evidence="1" type="ORF">SDC9_107114</name>
</gene>
<reference evidence="1" key="1">
    <citation type="submission" date="2019-08" db="EMBL/GenBank/DDBJ databases">
        <authorList>
            <person name="Kucharzyk K."/>
            <person name="Murdoch R.W."/>
            <person name="Higgins S."/>
            <person name="Loffler F."/>
        </authorList>
    </citation>
    <scope>NUCLEOTIDE SEQUENCE</scope>
</reference>
<evidence type="ECO:0000313" key="1">
    <source>
        <dbReference type="EMBL" id="MPM60263.1"/>
    </source>
</evidence>